<organism evidence="3 4">
    <name type="scientific">Williamsia sterculiae</name>
    <dbReference type="NCBI Taxonomy" id="1344003"/>
    <lineage>
        <taxon>Bacteria</taxon>
        <taxon>Bacillati</taxon>
        <taxon>Actinomycetota</taxon>
        <taxon>Actinomycetes</taxon>
        <taxon>Mycobacteriales</taxon>
        <taxon>Nocardiaceae</taxon>
        <taxon>Williamsia</taxon>
    </lineage>
</organism>
<keyword evidence="1" id="KW-1133">Transmembrane helix</keyword>
<sequence length="273" mass="29005">MVDSDDGDMRAGDVDRASALADLDLAFVAGQLDVTEHVERLERARSARTLAELASLTSDLRIPRAPVPPPPRHPLVASPWALALAGALMVVAICIAAGVFTTDVENRRPDRPVDPMVAGELFTAHGIAEVVQRTRERFHTTVVEGIHLYRDEAELHVIDPSSPTGGVHYQYSPGGDFHSPEVYSGLAVDSGLPNESVDLADVDTERVADVIASAPERLGIGTPQDAGPAFRVTIGGDDGGEIWIGVNGVSIDSHMVTRLDGTVKGVHRCGWGC</sequence>
<protein>
    <recommendedName>
        <fullName evidence="2">DUF1707 domain-containing protein</fullName>
    </recommendedName>
</protein>
<dbReference type="Pfam" id="PF08044">
    <property type="entry name" value="DUF1707"/>
    <property type="match status" value="1"/>
</dbReference>
<dbReference type="Proteomes" id="UP000186218">
    <property type="component" value="Unassembled WGS sequence"/>
</dbReference>
<feature type="domain" description="DUF1707" evidence="2">
    <location>
        <begin position="9"/>
        <end position="60"/>
    </location>
</feature>
<dbReference type="AlphaFoldDB" id="A0A1N7DHJ3"/>
<proteinExistence type="predicted"/>
<keyword evidence="4" id="KW-1185">Reference proteome</keyword>
<name>A0A1N7DHJ3_9NOCA</name>
<reference evidence="3 4" key="1">
    <citation type="submission" date="2017-01" db="EMBL/GenBank/DDBJ databases">
        <authorList>
            <person name="Mah S.A."/>
            <person name="Swanson W.J."/>
            <person name="Moy G.W."/>
            <person name="Vacquier V.D."/>
        </authorList>
    </citation>
    <scope>NUCLEOTIDE SEQUENCE [LARGE SCALE GENOMIC DNA]</scope>
    <source>
        <strain evidence="3 4">CPCC 203464</strain>
    </source>
</reference>
<keyword evidence="1" id="KW-0812">Transmembrane</keyword>
<evidence type="ECO:0000313" key="3">
    <source>
        <dbReference type="EMBL" id="SIR75271.1"/>
    </source>
</evidence>
<dbReference type="EMBL" id="FTNT01000002">
    <property type="protein sequence ID" value="SIR75271.1"/>
    <property type="molecule type" value="Genomic_DNA"/>
</dbReference>
<gene>
    <name evidence="3" type="ORF">SAMN05445060_0638</name>
</gene>
<evidence type="ECO:0000256" key="1">
    <source>
        <dbReference type="SAM" id="Phobius"/>
    </source>
</evidence>
<evidence type="ECO:0000313" key="4">
    <source>
        <dbReference type="Proteomes" id="UP000186218"/>
    </source>
</evidence>
<keyword evidence="1" id="KW-0472">Membrane</keyword>
<dbReference type="STRING" id="1344003.SAMN05445060_0638"/>
<dbReference type="RefSeq" id="WP_076476558.1">
    <property type="nucleotide sequence ID" value="NZ_FTNT01000002.1"/>
</dbReference>
<dbReference type="OrthoDB" id="4772576at2"/>
<feature type="transmembrane region" description="Helical" evidence="1">
    <location>
        <begin position="80"/>
        <end position="101"/>
    </location>
</feature>
<accession>A0A1N7DHJ3</accession>
<evidence type="ECO:0000259" key="2">
    <source>
        <dbReference type="Pfam" id="PF08044"/>
    </source>
</evidence>
<dbReference type="InterPro" id="IPR012551">
    <property type="entry name" value="DUF1707_SHOCT-like"/>
</dbReference>